<dbReference type="Proteomes" id="UP000652761">
    <property type="component" value="Unassembled WGS sequence"/>
</dbReference>
<sequence>MGVQSLVACSWLGDGHRELRPESLKVPGLDLQLCGLQRKLDLSSVTARLRGSSCVVLSGLDAGVMNQ</sequence>
<comment type="caution">
    <text evidence="1">The sequence shown here is derived from an EMBL/GenBank/DDBJ whole genome shotgun (WGS) entry which is preliminary data.</text>
</comment>
<accession>A0A843UW69</accession>
<name>A0A843UW69_COLES</name>
<gene>
    <name evidence="1" type="ORF">Taro_019396</name>
</gene>
<evidence type="ECO:0000313" key="2">
    <source>
        <dbReference type="Proteomes" id="UP000652761"/>
    </source>
</evidence>
<protein>
    <submittedName>
        <fullName evidence="1">Uncharacterized protein</fullName>
    </submittedName>
</protein>
<proteinExistence type="predicted"/>
<evidence type="ECO:0000313" key="1">
    <source>
        <dbReference type="EMBL" id="MQL86856.1"/>
    </source>
</evidence>
<dbReference type="EMBL" id="NMUH01000932">
    <property type="protein sequence ID" value="MQL86856.1"/>
    <property type="molecule type" value="Genomic_DNA"/>
</dbReference>
<reference evidence="1" key="1">
    <citation type="submission" date="2017-07" db="EMBL/GenBank/DDBJ databases">
        <title>Taro Niue Genome Assembly and Annotation.</title>
        <authorList>
            <person name="Atibalentja N."/>
            <person name="Keating K."/>
            <person name="Fields C.J."/>
        </authorList>
    </citation>
    <scope>NUCLEOTIDE SEQUENCE</scope>
    <source>
        <strain evidence="1">Niue_2</strain>
        <tissue evidence="1">Leaf</tissue>
    </source>
</reference>
<dbReference type="AlphaFoldDB" id="A0A843UW69"/>
<organism evidence="1 2">
    <name type="scientific">Colocasia esculenta</name>
    <name type="common">Wild taro</name>
    <name type="synonym">Arum esculentum</name>
    <dbReference type="NCBI Taxonomy" id="4460"/>
    <lineage>
        <taxon>Eukaryota</taxon>
        <taxon>Viridiplantae</taxon>
        <taxon>Streptophyta</taxon>
        <taxon>Embryophyta</taxon>
        <taxon>Tracheophyta</taxon>
        <taxon>Spermatophyta</taxon>
        <taxon>Magnoliopsida</taxon>
        <taxon>Liliopsida</taxon>
        <taxon>Araceae</taxon>
        <taxon>Aroideae</taxon>
        <taxon>Colocasieae</taxon>
        <taxon>Colocasia</taxon>
    </lineage>
</organism>
<keyword evidence="2" id="KW-1185">Reference proteome</keyword>